<feature type="domain" description="Aminopeptidase P N-terminal" evidence="16">
    <location>
        <begin position="13"/>
        <end position="158"/>
    </location>
</feature>
<accession>H2ZPY3</accession>
<keyword evidence="6" id="KW-0224">Dipeptidase</keyword>
<keyword evidence="7" id="KW-0482">Metalloprotease</keyword>
<comment type="subunit">
    <text evidence="2">Homodimer.</text>
</comment>
<evidence type="ECO:0000256" key="15">
    <source>
        <dbReference type="ARBA" id="ARBA00048994"/>
    </source>
</evidence>
<comment type="cofactor">
    <cofactor evidence="1">
        <name>Mn(2+)</name>
        <dbReference type="ChEBI" id="CHEBI:29035"/>
    </cofactor>
</comment>
<dbReference type="InterPro" id="IPR029149">
    <property type="entry name" value="Creatin/AminoP/Spt16_N"/>
</dbReference>
<comment type="similarity">
    <text evidence="9">Belongs to the peptidase M24B family. Eukaryotic-type prolidase subfamily.</text>
</comment>
<dbReference type="GO" id="GO:0102009">
    <property type="term" value="F:proline dipeptidase activity"/>
    <property type="evidence" value="ECO:0007669"/>
    <property type="project" value="UniProtKB-EC"/>
</dbReference>
<dbReference type="AlphaFoldDB" id="H2ZPY3"/>
<name>H2ZPY3_CIOSA</name>
<dbReference type="STRING" id="51511.ENSCSAVP00000019649"/>
<dbReference type="GO" id="GO:0070006">
    <property type="term" value="F:metalloaminopeptidase activity"/>
    <property type="evidence" value="ECO:0007669"/>
    <property type="project" value="InterPro"/>
</dbReference>
<evidence type="ECO:0000256" key="5">
    <source>
        <dbReference type="ARBA" id="ARBA00022801"/>
    </source>
</evidence>
<evidence type="ECO:0000256" key="6">
    <source>
        <dbReference type="ARBA" id="ARBA00022997"/>
    </source>
</evidence>
<evidence type="ECO:0000256" key="9">
    <source>
        <dbReference type="ARBA" id="ARBA00043990"/>
    </source>
</evidence>
<evidence type="ECO:0000256" key="12">
    <source>
        <dbReference type="ARBA" id="ARBA00044252"/>
    </source>
</evidence>
<dbReference type="Gene3D" id="3.90.230.10">
    <property type="entry name" value="Creatinase/methionine aminopeptidase superfamily"/>
    <property type="match status" value="1"/>
</dbReference>
<dbReference type="eggNOG" id="KOG2737">
    <property type="taxonomic scope" value="Eukaryota"/>
</dbReference>
<evidence type="ECO:0000313" key="18">
    <source>
        <dbReference type="Proteomes" id="UP000007875"/>
    </source>
</evidence>
<evidence type="ECO:0000256" key="13">
    <source>
        <dbReference type="ARBA" id="ARBA00044284"/>
    </source>
</evidence>
<dbReference type="GO" id="GO:0030145">
    <property type="term" value="F:manganese ion binding"/>
    <property type="evidence" value="ECO:0007669"/>
    <property type="project" value="InterPro"/>
</dbReference>
<dbReference type="FunCoup" id="H2ZPY3">
    <property type="interactions" value="250"/>
</dbReference>
<dbReference type="EC" id="3.4.13.9" evidence="10"/>
<dbReference type="GO" id="GO:0006508">
    <property type="term" value="P:proteolysis"/>
    <property type="evidence" value="ECO:0007669"/>
    <property type="project" value="UniProtKB-KW"/>
</dbReference>
<dbReference type="Gene3D" id="3.40.350.10">
    <property type="entry name" value="Creatinase/prolidase N-terminal domain"/>
    <property type="match status" value="1"/>
</dbReference>
<evidence type="ECO:0000256" key="7">
    <source>
        <dbReference type="ARBA" id="ARBA00023049"/>
    </source>
</evidence>
<keyword evidence="8" id="KW-0464">Manganese</keyword>
<dbReference type="CDD" id="cd01087">
    <property type="entry name" value="Prolidase"/>
    <property type="match status" value="1"/>
</dbReference>
<sequence length="517" mass="58430">DLRIALDTILFPVSMSLFANNRKRLCDKLKAKKVPENSIVLLQGGQQTQQDSTDRDITFRQVNTVYFNFDESYFQWCFGVTEPDCFGTIEVASGKAVLFIPKLPKEYQVWMGEIYPPSHFQAKYAVDDVKFVQDISEELKRINAGVLLTLNGLNTDSGHTTREAAFDGISSFTVNNELLHPVISECRVIKTEQELQVMRYVNRVSSDAHKELMRRIRPGWMDYVIVAGHFPVWSVAEHGPTECLLQKLKPLLEKYKATALFKHHVYTHGGCRHVAYTCIGATGDHCAILHYGHAGAPNDRLIADGDMCLFDMGGEYYCYASDITCSYPVNGKFTDDQKAIYNAVLKSNRAVQKALKPENLTSQNPLNYLYKGSCDFVLFYPHHARICLSSVSWVDMHLLADRVQLEELVKIGILHGDVDEMMAVRLGAVFMPHGLGHFMGHDVHDVGGYPDGPERRTEPGLRSLRTARTMEEGMVLTIEPGIYFNWPMIEQALNNPEMSRFINADVIQRFRNFGGVS</sequence>
<reference evidence="17" key="2">
    <citation type="submission" date="2025-08" db="UniProtKB">
        <authorList>
            <consortium name="Ensembl"/>
        </authorList>
    </citation>
    <scope>IDENTIFICATION</scope>
</reference>
<evidence type="ECO:0000256" key="1">
    <source>
        <dbReference type="ARBA" id="ARBA00001936"/>
    </source>
</evidence>
<dbReference type="InParanoid" id="H2ZPY3"/>
<evidence type="ECO:0000256" key="8">
    <source>
        <dbReference type="ARBA" id="ARBA00023211"/>
    </source>
</evidence>
<evidence type="ECO:0000256" key="11">
    <source>
        <dbReference type="ARBA" id="ARBA00044141"/>
    </source>
</evidence>
<dbReference type="Ensembl" id="ENSCSAVT00000019861.1">
    <property type="protein sequence ID" value="ENSCSAVP00000019649.1"/>
    <property type="gene ID" value="ENSCSAVG00000011513.1"/>
</dbReference>
<keyword evidence="4" id="KW-0479">Metal-binding</keyword>
<keyword evidence="18" id="KW-1185">Reference proteome</keyword>
<evidence type="ECO:0000256" key="10">
    <source>
        <dbReference type="ARBA" id="ARBA00044051"/>
    </source>
</evidence>
<evidence type="ECO:0000313" key="17">
    <source>
        <dbReference type="Ensembl" id="ENSCSAVP00000019649.1"/>
    </source>
</evidence>
<comment type="catalytic activity">
    <reaction evidence="15">
        <text>Xaa-L-Pro dipeptide + H2O = an L-alpha-amino acid + L-proline</text>
        <dbReference type="Rhea" id="RHEA:76407"/>
        <dbReference type="ChEBI" id="CHEBI:15377"/>
        <dbReference type="ChEBI" id="CHEBI:59869"/>
        <dbReference type="ChEBI" id="CHEBI:60039"/>
        <dbReference type="ChEBI" id="CHEBI:195196"/>
        <dbReference type="EC" id="3.4.13.9"/>
    </reaction>
</comment>
<dbReference type="SMART" id="SM01011">
    <property type="entry name" value="AMP_N"/>
    <property type="match status" value="1"/>
</dbReference>
<evidence type="ECO:0000256" key="2">
    <source>
        <dbReference type="ARBA" id="ARBA00011738"/>
    </source>
</evidence>
<evidence type="ECO:0000256" key="14">
    <source>
        <dbReference type="ARBA" id="ARBA00044351"/>
    </source>
</evidence>
<organism evidence="17 18">
    <name type="scientific">Ciona savignyi</name>
    <name type="common">Pacific transparent sea squirt</name>
    <dbReference type="NCBI Taxonomy" id="51511"/>
    <lineage>
        <taxon>Eukaryota</taxon>
        <taxon>Metazoa</taxon>
        <taxon>Chordata</taxon>
        <taxon>Tunicata</taxon>
        <taxon>Ascidiacea</taxon>
        <taxon>Phlebobranchia</taxon>
        <taxon>Cionidae</taxon>
        <taxon>Ciona</taxon>
    </lineage>
</organism>
<dbReference type="PANTHER" id="PTHR48480">
    <property type="match status" value="1"/>
</dbReference>
<keyword evidence="5" id="KW-0378">Hydrolase</keyword>
<evidence type="ECO:0000259" key="16">
    <source>
        <dbReference type="SMART" id="SM01011"/>
    </source>
</evidence>
<dbReference type="Pfam" id="PF05195">
    <property type="entry name" value="AMP_N"/>
    <property type="match status" value="1"/>
</dbReference>
<dbReference type="InterPro" id="IPR052433">
    <property type="entry name" value="X-Pro_dipept-like"/>
</dbReference>
<evidence type="ECO:0000256" key="4">
    <source>
        <dbReference type="ARBA" id="ARBA00022723"/>
    </source>
</evidence>
<dbReference type="SUPFAM" id="SSF55920">
    <property type="entry name" value="Creatinase/aminopeptidase"/>
    <property type="match status" value="1"/>
</dbReference>
<dbReference type="PANTHER" id="PTHR48480:SF2">
    <property type="entry name" value="PEPTIDASE D"/>
    <property type="match status" value="1"/>
</dbReference>
<proteinExistence type="inferred from homology"/>
<keyword evidence="3" id="KW-0645">Protease</keyword>
<protein>
    <recommendedName>
        <fullName evidence="11">Xaa-Pro dipeptidase</fullName>
        <ecNumber evidence="10">3.4.13.9</ecNumber>
    </recommendedName>
    <alternativeName>
        <fullName evidence="14">Imidodipeptidase</fullName>
    </alternativeName>
    <alternativeName>
        <fullName evidence="12">Peptidase D</fullName>
    </alternativeName>
    <alternativeName>
        <fullName evidence="13">Proline dipeptidase</fullName>
    </alternativeName>
</protein>
<dbReference type="InterPro" id="IPR000994">
    <property type="entry name" value="Pept_M24"/>
</dbReference>
<reference evidence="17" key="3">
    <citation type="submission" date="2025-09" db="UniProtKB">
        <authorList>
            <consortium name="Ensembl"/>
        </authorList>
    </citation>
    <scope>IDENTIFICATION</scope>
</reference>
<evidence type="ECO:0000256" key="3">
    <source>
        <dbReference type="ARBA" id="ARBA00022670"/>
    </source>
</evidence>
<dbReference type="Proteomes" id="UP000007875">
    <property type="component" value="Unassembled WGS sequence"/>
</dbReference>
<reference evidence="18" key="1">
    <citation type="submission" date="2003-08" db="EMBL/GenBank/DDBJ databases">
        <authorList>
            <person name="Birren B."/>
            <person name="Nusbaum C."/>
            <person name="Abebe A."/>
            <person name="Abouelleil A."/>
            <person name="Adekoya E."/>
            <person name="Ait-zahra M."/>
            <person name="Allen N."/>
            <person name="Allen T."/>
            <person name="An P."/>
            <person name="Anderson M."/>
            <person name="Anderson S."/>
            <person name="Arachchi H."/>
            <person name="Armbruster J."/>
            <person name="Bachantsang P."/>
            <person name="Baldwin J."/>
            <person name="Barry A."/>
            <person name="Bayul T."/>
            <person name="Blitshsteyn B."/>
            <person name="Bloom T."/>
            <person name="Blye J."/>
            <person name="Boguslavskiy L."/>
            <person name="Borowsky M."/>
            <person name="Boukhgalter B."/>
            <person name="Brunache A."/>
            <person name="Butler J."/>
            <person name="Calixte N."/>
            <person name="Calvo S."/>
            <person name="Camarata J."/>
            <person name="Campo K."/>
            <person name="Chang J."/>
            <person name="Cheshatsang Y."/>
            <person name="Citroen M."/>
            <person name="Collymore A."/>
            <person name="Considine T."/>
            <person name="Cook A."/>
            <person name="Cooke P."/>
            <person name="Corum B."/>
            <person name="Cuomo C."/>
            <person name="David R."/>
            <person name="Dawoe T."/>
            <person name="Degray S."/>
            <person name="Dodge S."/>
            <person name="Dooley K."/>
            <person name="Dorje P."/>
            <person name="Dorjee K."/>
            <person name="Dorris L."/>
            <person name="Duffey N."/>
            <person name="Dupes A."/>
            <person name="Elkins T."/>
            <person name="Engels R."/>
            <person name="Erickson J."/>
            <person name="Farina A."/>
            <person name="Faro S."/>
            <person name="Ferreira P."/>
            <person name="Fischer H."/>
            <person name="Fitzgerald M."/>
            <person name="Foley K."/>
            <person name="Gage D."/>
            <person name="Galagan J."/>
            <person name="Gearin G."/>
            <person name="Gnerre S."/>
            <person name="Gnirke A."/>
            <person name="Goyette A."/>
            <person name="Graham J."/>
            <person name="Grandbois E."/>
            <person name="Gyaltsen K."/>
            <person name="Hafez N."/>
            <person name="Hagopian D."/>
            <person name="Hagos B."/>
            <person name="Hall J."/>
            <person name="Hatcher B."/>
            <person name="Heller A."/>
            <person name="Higgins H."/>
            <person name="Honan T."/>
            <person name="Horn A."/>
            <person name="Houde N."/>
            <person name="Hughes L."/>
            <person name="Hulme W."/>
            <person name="Husby E."/>
            <person name="Iliev I."/>
            <person name="Jaffe D."/>
            <person name="Jones C."/>
            <person name="Kamal M."/>
            <person name="Kamat A."/>
            <person name="Kamvysselis M."/>
            <person name="Karlsson E."/>
            <person name="Kells C."/>
            <person name="Kieu A."/>
            <person name="Kisner P."/>
            <person name="Kodira C."/>
            <person name="Kulbokas E."/>
            <person name="Labutti K."/>
            <person name="Lama D."/>
            <person name="Landers T."/>
            <person name="Leger J."/>
            <person name="Levine S."/>
            <person name="Lewis D."/>
            <person name="Lewis T."/>
            <person name="Lindblad-toh K."/>
            <person name="Liu X."/>
            <person name="Lokyitsang T."/>
            <person name="Lokyitsang Y."/>
            <person name="Lucien O."/>
            <person name="Lui A."/>
            <person name="Ma L.J."/>
            <person name="Mabbitt R."/>
            <person name="Macdonald J."/>
            <person name="Maclean C."/>
            <person name="Major J."/>
            <person name="Manning J."/>
            <person name="Marabella R."/>
            <person name="Maru K."/>
            <person name="Matthews C."/>
            <person name="Mauceli E."/>
            <person name="Mccarthy M."/>
            <person name="Mcdonough S."/>
            <person name="Mcghee T."/>
            <person name="Meldrim J."/>
            <person name="Meneus L."/>
            <person name="Mesirov J."/>
            <person name="Mihalev A."/>
            <person name="Mihova T."/>
            <person name="Mikkelsen T."/>
            <person name="Mlenga V."/>
            <person name="Moru K."/>
            <person name="Mozes J."/>
            <person name="Mulrain L."/>
            <person name="Munson G."/>
            <person name="Naylor J."/>
            <person name="Newes C."/>
            <person name="Nguyen C."/>
            <person name="Nguyen N."/>
            <person name="Nguyen T."/>
            <person name="Nicol R."/>
            <person name="Nielsen C."/>
            <person name="Nizzari M."/>
            <person name="Norbu C."/>
            <person name="Norbu N."/>
            <person name="O'donnell P."/>
            <person name="Okoawo O."/>
            <person name="O'leary S."/>
            <person name="Omotosho B."/>
            <person name="O'neill K."/>
            <person name="Osman S."/>
            <person name="Parker S."/>
            <person name="Perrin D."/>
            <person name="Phunkhang P."/>
            <person name="Piqani B."/>
            <person name="Purcell S."/>
            <person name="Rachupka T."/>
            <person name="Ramasamy U."/>
            <person name="Rameau R."/>
            <person name="Ray V."/>
            <person name="Raymond C."/>
            <person name="Retta R."/>
            <person name="Richardson S."/>
            <person name="Rise C."/>
            <person name="Rodriguez J."/>
            <person name="Rogers J."/>
            <person name="Rogov P."/>
            <person name="Rutman M."/>
            <person name="Schupbach R."/>
            <person name="Seaman C."/>
            <person name="Settipalli S."/>
            <person name="Sharpe T."/>
            <person name="Sheridan J."/>
            <person name="Sherpa N."/>
            <person name="Shi J."/>
            <person name="Smirnov S."/>
            <person name="Smith C."/>
            <person name="Sougnez C."/>
            <person name="Spencer B."/>
            <person name="Stalker J."/>
            <person name="Stange-thomann N."/>
            <person name="Stavropoulos S."/>
            <person name="Stetson K."/>
            <person name="Stone C."/>
            <person name="Stone S."/>
            <person name="Stubbs M."/>
            <person name="Talamas J."/>
            <person name="Tchuinga P."/>
            <person name="Tenzing P."/>
            <person name="Tesfaye S."/>
            <person name="Theodore J."/>
            <person name="Thoulutsang Y."/>
            <person name="Topham K."/>
            <person name="Towey S."/>
            <person name="Tsamla T."/>
            <person name="Tsomo N."/>
            <person name="Vallee D."/>
            <person name="Vassiliev H."/>
            <person name="Venkataraman V."/>
            <person name="Vinson J."/>
            <person name="Vo A."/>
            <person name="Wade C."/>
            <person name="Wang S."/>
            <person name="Wangchuk T."/>
            <person name="Wangdi T."/>
            <person name="Whittaker C."/>
            <person name="Wilkinson J."/>
            <person name="Wu Y."/>
            <person name="Wyman D."/>
            <person name="Yadav S."/>
            <person name="Yang S."/>
            <person name="Yang X."/>
            <person name="Yeager S."/>
            <person name="Yee E."/>
            <person name="Young G."/>
            <person name="Zainoun J."/>
            <person name="Zembeck L."/>
            <person name="Zimmer A."/>
            <person name="Zody M."/>
            <person name="Lander E."/>
        </authorList>
    </citation>
    <scope>NUCLEOTIDE SEQUENCE [LARGE SCALE GENOMIC DNA]</scope>
</reference>
<dbReference type="InterPro" id="IPR036005">
    <property type="entry name" value="Creatinase/aminopeptidase-like"/>
</dbReference>
<dbReference type="SUPFAM" id="SSF53092">
    <property type="entry name" value="Creatinase/prolidase N-terminal domain"/>
    <property type="match status" value="1"/>
</dbReference>
<dbReference type="Pfam" id="PF00557">
    <property type="entry name" value="Peptidase_M24"/>
    <property type="match status" value="2"/>
</dbReference>
<dbReference type="GeneTree" id="ENSGT00940000153657"/>
<dbReference type="InterPro" id="IPR007865">
    <property type="entry name" value="Aminopep_P_N"/>
</dbReference>